<organism evidence="1">
    <name type="scientific">Arundo donax</name>
    <name type="common">Giant reed</name>
    <name type="synonym">Donax arundinaceus</name>
    <dbReference type="NCBI Taxonomy" id="35708"/>
    <lineage>
        <taxon>Eukaryota</taxon>
        <taxon>Viridiplantae</taxon>
        <taxon>Streptophyta</taxon>
        <taxon>Embryophyta</taxon>
        <taxon>Tracheophyta</taxon>
        <taxon>Spermatophyta</taxon>
        <taxon>Magnoliopsida</taxon>
        <taxon>Liliopsida</taxon>
        <taxon>Poales</taxon>
        <taxon>Poaceae</taxon>
        <taxon>PACMAD clade</taxon>
        <taxon>Arundinoideae</taxon>
        <taxon>Arundineae</taxon>
        <taxon>Arundo</taxon>
    </lineage>
</organism>
<evidence type="ECO:0000313" key="1">
    <source>
        <dbReference type="EMBL" id="JAE15948.1"/>
    </source>
</evidence>
<proteinExistence type="predicted"/>
<sequence length="68" mass="7954">MASSNMSSKGSQKCRDGWRVLELHLLGKLKSLYQVVLEEVRHGRHLEYLNAIFTRLSESSMTYLYRVH</sequence>
<accession>A0A0A9G5L4</accession>
<dbReference type="EMBL" id="GBRH01181948">
    <property type="protein sequence ID" value="JAE15948.1"/>
    <property type="molecule type" value="Transcribed_RNA"/>
</dbReference>
<reference evidence="1" key="2">
    <citation type="journal article" date="2015" name="Data Brief">
        <title>Shoot transcriptome of the giant reed, Arundo donax.</title>
        <authorList>
            <person name="Barrero R.A."/>
            <person name="Guerrero F.D."/>
            <person name="Moolhuijzen P."/>
            <person name="Goolsby J.A."/>
            <person name="Tidwell J."/>
            <person name="Bellgard S.E."/>
            <person name="Bellgard M.I."/>
        </authorList>
    </citation>
    <scope>NUCLEOTIDE SEQUENCE</scope>
    <source>
        <tissue evidence="1">Shoot tissue taken approximately 20 cm above the soil surface</tissue>
    </source>
</reference>
<reference evidence="1" key="1">
    <citation type="submission" date="2014-09" db="EMBL/GenBank/DDBJ databases">
        <authorList>
            <person name="Magalhaes I.L.F."/>
            <person name="Oliveira U."/>
            <person name="Santos F.R."/>
            <person name="Vidigal T.H.D.A."/>
            <person name="Brescovit A.D."/>
            <person name="Santos A.J."/>
        </authorList>
    </citation>
    <scope>NUCLEOTIDE SEQUENCE</scope>
    <source>
        <tissue evidence="1">Shoot tissue taken approximately 20 cm above the soil surface</tissue>
    </source>
</reference>
<name>A0A0A9G5L4_ARUDO</name>
<dbReference type="AlphaFoldDB" id="A0A0A9G5L4"/>
<protein>
    <submittedName>
        <fullName evidence="1">Uncharacterized protein</fullName>
    </submittedName>
</protein>